<accession>A0AA36NA27</accession>
<keyword evidence="3" id="KW-1185">Reference proteome</keyword>
<feature type="non-terminal residue" evidence="2">
    <location>
        <position position="98"/>
    </location>
</feature>
<proteinExistence type="predicted"/>
<feature type="compositionally biased region" description="Low complexity" evidence="1">
    <location>
        <begin position="1"/>
        <end position="11"/>
    </location>
</feature>
<sequence>KKKRSALSSSKASRRSVTGQSKTRTAAPRPRSWRRCGCPSRRAPGSSTAGRWQAWKNSCLWRNRRRPFRRKRLWRIASASTPCCEKACSKSSAALASP</sequence>
<protein>
    <submittedName>
        <fullName evidence="2">Uncharacterized protein</fullName>
    </submittedName>
</protein>
<dbReference type="EMBL" id="CAUJNA010003552">
    <property type="protein sequence ID" value="CAJ1404705.1"/>
    <property type="molecule type" value="Genomic_DNA"/>
</dbReference>
<reference evidence="2" key="1">
    <citation type="submission" date="2023-08" db="EMBL/GenBank/DDBJ databases">
        <authorList>
            <person name="Chen Y."/>
            <person name="Shah S."/>
            <person name="Dougan E. K."/>
            <person name="Thang M."/>
            <person name="Chan C."/>
        </authorList>
    </citation>
    <scope>NUCLEOTIDE SEQUENCE</scope>
</reference>
<evidence type="ECO:0000313" key="2">
    <source>
        <dbReference type="EMBL" id="CAJ1404705.1"/>
    </source>
</evidence>
<comment type="caution">
    <text evidence="2">The sequence shown here is derived from an EMBL/GenBank/DDBJ whole genome shotgun (WGS) entry which is preliminary data.</text>
</comment>
<feature type="region of interest" description="Disordered" evidence="1">
    <location>
        <begin position="1"/>
        <end position="49"/>
    </location>
</feature>
<evidence type="ECO:0000256" key="1">
    <source>
        <dbReference type="SAM" id="MobiDB-lite"/>
    </source>
</evidence>
<dbReference type="AlphaFoldDB" id="A0AA36NA27"/>
<name>A0AA36NA27_9DINO</name>
<feature type="non-terminal residue" evidence="2">
    <location>
        <position position="1"/>
    </location>
</feature>
<evidence type="ECO:0000313" key="3">
    <source>
        <dbReference type="Proteomes" id="UP001178507"/>
    </source>
</evidence>
<dbReference type="Proteomes" id="UP001178507">
    <property type="component" value="Unassembled WGS sequence"/>
</dbReference>
<organism evidence="2 3">
    <name type="scientific">Effrenium voratum</name>
    <dbReference type="NCBI Taxonomy" id="2562239"/>
    <lineage>
        <taxon>Eukaryota</taxon>
        <taxon>Sar</taxon>
        <taxon>Alveolata</taxon>
        <taxon>Dinophyceae</taxon>
        <taxon>Suessiales</taxon>
        <taxon>Symbiodiniaceae</taxon>
        <taxon>Effrenium</taxon>
    </lineage>
</organism>
<gene>
    <name evidence="2" type="ORF">EVOR1521_LOCUS27100</name>
</gene>